<dbReference type="Proteomes" id="UP000268321">
    <property type="component" value="Unassembled WGS sequence"/>
</dbReference>
<dbReference type="Pfam" id="PF03171">
    <property type="entry name" value="2OG-FeII_Oxy"/>
    <property type="match status" value="1"/>
</dbReference>
<gene>
    <name evidence="5" type="ORF">METBISCDRAFT_20915</name>
</gene>
<dbReference type="InterPro" id="IPR044861">
    <property type="entry name" value="IPNS-like_FE2OG_OXY"/>
</dbReference>
<keyword evidence="6" id="KW-1185">Reference proteome</keyword>
<protein>
    <submittedName>
        <fullName evidence="5">Clavaminate synthase-like protein</fullName>
    </submittedName>
</protein>
<dbReference type="Gene3D" id="2.60.120.330">
    <property type="entry name" value="B-lactam Antibiotic, Isopenicillin N Synthase, Chain"/>
    <property type="match status" value="1"/>
</dbReference>
<dbReference type="PANTHER" id="PTHR47991">
    <property type="entry name" value="OXOGLUTARATE/IRON-DEPENDENT DIOXYGENASE"/>
    <property type="match status" value="1"/>
</dbReference>
<evidence type="ECO:0000256" key="1">
    <source>
        <dbReference type="ARBA" id="ARBA00022723"/>
    </source>
</evidence>
<dbReference type="EMBL" id="ML004428">
    <property type="protein sequence ID" value="RKP33042.1"/>
    <property type="molecule type" value="Genomic_DNA"/>
</dbReference>
<feature type="domain" description="Isopenicillin N synthase-like Fe(2+) 2OG dioxygenase" evidence="4">
    <location>
        <begin position="21"/>
        <end position="94"/>
    </location>
</feature>
<evidence type="ECO:0000256" key="3">
    <source>
        <dbReference type="SAM" id="MobiDB-lite"/>
    </source>
</evidence>
<dbReference type="InterPro" id="IPR027443">
    <property type="entry name" value="IPNS-like_sf"/>
</dbReference>
<evidence type="ECO:0000256" key="2">
    <source>
        <dbReference type="ARBA" id="ARBA00023004"/>
    </source>
</evidence>
<proteinExistence type="predicted"/>
<evidence type="ECO:0000313" key="6">
    <source>
        <dbReference type="Proteomes" id="UP000268321"/>
    </source>
</evidence>
<dbReference type="InterPro" id="IPR050295">
    <property type="entry name" value="Plant_2OG-oxidoreductases"/>
</dbReference>
<keyword evidence="1" id="KW-0479">Metal-binding</keyword>
<dbReference type="AlphaFoldDB" id="A0A4P9ZKE8"/>
<feature type="region of interest" description="Disordered" evidence="3">
    <location>
        <begin position="1"/>
        <end position="25"/>
    </location>
</feature>
<dbReference type="SUPFAM" id="SSF51197">
    <property type="entry name" value="Clavaminate synthase-like"/>
    <property type="match status" value="1"/>
</dbReference>
<sequence>MKLFSYPDNSKIPKDASDATDVNQGVGPHRDSDFLTFIYQATDHNYLQVQTFNGEWFSLDHIKGSLIVNGGQKLEAVTNGVCKASIHRVNSPEAGSDAFKTQIEGIPEDIIALRDERDRRIRLLGSDVGFEFSPDLDKELLG</sequence>
<accession>A0A4P9ZKE8</accession>
<organism evidence="5 6">
    <name type="scientific">Metschnikowia bicuspidata</name>
    <dbReference type="NCBI Taxonomy" id="27322"/>
    <lineage>
        <taxon>Eukaryota</taxon>
        <taxon>Fungi</taxon>
        <taxon>Dikarya</taxon>
        <taxon>Ascomycota</taxon>
        <taxon>Saccharomycotina</taxon>
        <taxon>Pichiomycetes</taxon>
        <taxon>Metschnikowiaceae</taxon>
        <taxon>Metschnikowia</taxon>
    </lineage>
</organism>
<reference evidence="6" key="1">
    <citation type="journal article" date="2018" name="Nat. Microbiol.">
        <title>Leveraging single-cell genomics to expand the fungal tree of life.</title>
        <authorList>
            <person name="Ahrendt S.R."/>
            <person name="Quandt C.A."/>
            <person name="Ciobanu D."/>
            <person name="Clum A."/>
            <person name="Salamov A."/>
            <person name="Andreopoulos B."/>
            <person name="Cheng J.F."/>
            <person name="Woyke T."/>
            <person name="Pelin A."/>
            <person name="Henrissat B."/>
            <person name="Reynolds N.K."/>
            <person name="Benny G.L."/>
            <person name="Smith M.E."/>
            <person name="James T.Y."/>
            <person name="Grigoriev I.V."/>
        </authorList>
    </citation>
    <scope>NUCLEOTIDE SEQUENCE [LARGE SCALE GENOMIC DNA]</scope>
    <source>
        <strain evidence="6">Baker2002</strain>
    </source>
</reference>
<name>A0A4P9ZKE8_9ASCO</name>
<dbReference type="OrthoDB" id="288590at2759"/>
<keyword evidence="2" id="KW-0408">Iron</keyword>
<evidence type="ECO:0000259" key="4">
    <source>
        <dbReference type="Pfam" id="PF03171"/>
    </source>
</evidence>
<dbReference type="GO" id="GO:0046872">
    <property type="term" value="F:metal ion binding"/>
    <property type="evidence" value="ECO:0007669"/>
    <property type="project" value="UniProtKB-KW"/>
</dbReference>
<evidence type="ECO:0000313" key="5">
    <source>
        <dbReference type="EMBL" id="RKP33042.1"/>
    </source>
</evidence>